<organism evidence="3 4">
    <name type="scientific">Sphaeramia orbicularis</name>
    <name type="common">orbiculate cardinalfish</name>
    <dbReference type="NCBI Taxonomy" id="375764"/>
    <lineage>
        <taxon>Eukaryota</taxon>
        <taxon>Metazoa</taxon>
        <taxon>Chordata</taxon>
        <taxon>Craniata</taxon>
        <taxon>Vertebrata</taxon>
        <taxon>Euteleostomi</taxon>
        <taxon>Actinopterygii</taxon>
        <taxon>Neopterygii</taxon>
        <taxon>Teleostei</taxon>
        <taxon>Neoteleostei</taxon>
        <taxon>Acanthomorphata</taxon>
        <taxon>Gobiaria</taxon>
        <taxon>Kurtiformes</taxon>
        <taxon>Apogonoidei</taxon>
        <taxon>Apogonidae</taxon>
        <taxon>Apogoninae</taxon>
        <taxon>Sphaeramia</taxon>
    </lineage>
</organism>
<dbReference type="InterPro" id="IPR016186">
    <property type="entry name" value="C-type_lectin-like/link_sf"/>
</dbReference>
<dbReference type="Proteomes" id="UP000472271">
    <property type="component" value="Chromosome 11"/>
</dbReference>
<name>A0A672Z340_9TELE</name>
<dbReference type="Ensembl" id="ENSSORT00005012026.1">
    <property type="protein sequence ID" value="ENSSORP00005011641.1"/>
    <property type="gene ID" value="ENSSORG00005006219.1"/>
</dbReference>
<dbReference type="PANTHER" id="PTHR45784">
    <property type="entry name" value="C-TYPE LECTIN DOMAIN FAMILY 20 MEMBER A-RELATED"/>
    <property type="match status" value="1"/>
</dbReference>
<dbReference type="Pfam" id="PF00059">
    <property type="entry name" value="Lectin_C"/>
    <property type="match status" value="1"/>
</dbReference>
<dbReference type="PROSITE" id="PS00615">
    <property type="entry name" value="C_TYPE_LECTIN_1"/>
    <property type="match status" value="1"/>
</dbReference>
<evidence type="ECO:0000313" key="4">
    <source>
        <dbReference type="Proteomes" id="UP000472271"/>
    </source>
</evidence>
<accession>A0A672Z340</accession>
<proteinExistence type="predicted"/>
<dbReference type="InterPro" id="IPR016187">
    <property type="entry name" value="CTDL_fold"/>
</dbReference>
<keyword evidence="4" id="KW-1185">Reference proteome</keyword>
<feature type="domain" description="C-type lectin" evidence="2">
    <location>
        <begin position="11"/>
        <end position="119"/>
    </location>
</feature>
<keyword evidence="1" id="KW-1015">Disulfide bond</keyword>
<dbReference type="InterPro" id="IPR018378">
    <property type="entry name" value="C-type_lectin_CS"/>
</dbReference>
<dbReference type="SUPFAM" id="SSF56436">
    <property type="entry name" value="C-type lectin-like"/>
    <property type="match status" value="1"/>
</dbReference>
<dbReference type="Gene3D" id="3.10.100.10">
    <property type="entry name" value="Mannose-Binding Protein A, subunit A"/>
    <property type="match status" value="1"/>
</dbReference>
<dbReference type="PROSITE" id="PS50041">
    <property type="entry name" value="C_TYPE_LECTIN_2"/>
    <property type="match status" value="1"/>
</dbReference>
<evidence type="ECO:0000259" key="2">
    <source>
        <dbReference type="PROSITE" id="PS50041"/>
    </source>
</evidence>
<reference evidence="3" key="3">
    <citation type="submission" date="2025-09" db="UniProtKB">
        <authorList>
            <consortium name="Ensembl"/>
        </authorList>
    </citation>
    <scope>IDENTIFICATION</scope>
</reference>
<dbReference type="SMART" id="SM00034">
    <property type="entry name" value="CLECT"/>
    <property type="match status" value="1"/>
</dbReference>
<evidence type="ECO:0000256" key="1">
    <source>
        <dbReference type="ARBA" id="ARBA00023157"/>
    </source>
</evidence>
<dbReference type="PANTHER" id="PTHR45784:SF3">
    <property type="entry name" value="C-TYPE LECTIN DOMAIN FAMILY 4 MEMBER K-LIKE-RELATED"/>
    <property type="match status" value="1"/>
</dbReference>
<sequence length="122" mass="13485">HLVFFSLDGDDGQETYVYYTTKRNYFASQADCRSRDGELASVKDGLDSSKITSVAESWQSTAWIGLQTDQWEWSDGSTTSFRYWLSFPPASGGCVTVSMPNQGFWVSSDCNNKATFVCGGGE</sequence>
<reference evidence="3" key="2">
    <citation type="submission" date="2025-08" db="UniProtKB">
        <authorList>
            <consortium name="Ensembl"/>
        </authorList>
    </citation>
    <scope>IDENTIFICATION</scope>
</reference>
<evidence type="ECO:0000313" key="3">
    <source>
        <dbReference type="Ensembl" id="ENSSORP00005011641.1"/>
    </source>
</evidence>
<dbReference type="AlphaFoldDB" id="A0A672Z340"/>
<dbReference type="InParanoid" id="A0A672Z340"/>
<dbReference type="InterPro" id="IPR001304">
    <property type="entry name" value="C-type_lectin-like"/>
</dbReference>
<protein>
    <recommendedName>
        <fullName evidence="2">C-type lectin domain-containing protein</fullName>
    </recommendedName>
</protein>
<dbReference type="CDD" id="cd00037">
    <property type="entry name" value="CLECT"/>
    <property type="match status" value="1"/>
</dbReference>
<reference evidence="3" key="1">
    <citation type="submission" date="2019-06" db="EMBL/GenBank/DDBJ databases">
        <authorList>
            <consortium name="Wellcome Sanger Institute Data Sharing"/>
        </authorList>
    </citation>
    <scope>NUCLEOTIDE SEQUENCE [LARGE SCALE GENOMIC DNA]</scope>
</reference>